<name>A0A221K5U7_9RHOB</name>
<keyword evidence="3" id="KW-0614">Plasmid</keyword>
<dbReference type="Gene3D" id="3.30.200.20">
    <property type="entry name" value="Phosphorylase Kinase, domain 1"/>
    <property type="match status" value="1"/>
</dbReference>
<geneLocation type="plasmid" evidence="3 4">
    <name>pSMR1-1</name>
</geneLocation>
<dbReference type="PANTHER" id="PTHR47829">
    <property type="entry name" value="HYDROLASE, PUTATIVE (AFU_ORTHOLOGUE AFUA_1G12880)-RELATED"/>
    <property type="match status" value="1"/>
</dbReference>
<evidence type="ECO:0000256" key="1">
    <source>
        <dbReference type="SAM" id="MobiDB-lite"/>
    </source>
</evidence>
<dbReference type="InterPro" id="IPR041726">
    <property type="entry name" value="ACAD10_11_N"/>
</dbReference>
<dbReference type="Pfam" id="PF01636">
    <property type="entry name" value="APH"/>
    <property type="match status" value="1"/>
</dbReference>
<dbReference type="InterPro" id="IPR011009">
    <property type="entry name" value="Kinase-like_dom_sf"/>
</dbReference>
<dbReference type="PANTHER" id="PTHR47829:SF3">
    <property type="entry name" value="AMINOGLYCOSIDE PHOSPHOTRANSFERASE DOMAIN-CONTAINING PROTEIN"/>
    <property type="match status" value="1"/>
</dbReference>
<dbReference type="Proteomes" id="UP000199754">
    <property type="component" value="Plasmid pSMR1-1"/>
</dbReference>
<keyword evidence="3" id="KW-0808">Transferase</keyword>
<feature type="compositionally biased region" description="Basic and acidic residues" evidence="1">
    <location>
        <begin position="1"/>
        <end position="10"/>
    </location>
</feature>
<proteinExistence type="predicted"/>
<dbReference type="Gene3D" id="3.90.1200.10">
    <property type="match status" value="1"/>
</dbReference>
<dbReference type="EC" id="2.7.1.-" evidence="3"/>
<accession>A0A221K5U7</accession>
<feature type="compositionally biased region" description="Low complexity" evidence="1">
    <location>
        <begin position="19"/>
        <end position="32"/>
    </location>
</feature>
<protein>
    <submittedName>
        <fullName evidence="3">Putative aminoglycoside phosphotransferase</fullName>
        <ecNumber evidence="3">2.7.1.-</ecNumber>
    </submittedName>
</protein>
<keyword evidence="4" id="KW-1185">Reference proteome</keyword>
<dbReference type="KEGG" id="spse:SULPSESMR1_04680"/>
<organism evidence="3 4">
    <name type="scientific">Pseudosulfitobacter pseudonitzschiae</name>
    <dbReference type="NCBI Taxonomy" id="1402135"/>
    <lineage>
        <taxon>Bacteria</taxon>
        <taxon>Pseudomonadati</taxon>
        <taxon>Pseudomonadota</taxon>
        <taxon>Alphaproteobacteria</taxon>
        <taxon>Rhodobacterales</taxon>
        <taxon>Roseobacteraceae</taxon>
        <taxon>Pseudosulfitobacter</taxon>
    </lineage>
</organism>
<gene>
    <name evidence="3" type="ORF">SULPSESMR1_04680</name>
</gene>
<dbReference type="STRING" id="1402135.SAMN05444149_10690"/>
<dbReference type="SUPFAM" id="SSF56112">
    <property type="entry name" value="Protein kinase-like (PK-like)"/>
    <property type="match status" value="1"/>
</dbReference>
<evidence type="ECO:0000259" key="2">
    <source>
        <dbReference type="Pfam" id="PF01636"/>
    </source>
</evidence>
<dbReference type="AlphaFoldDB" id="A0A221K5U7"/>
<dbReference type="InterPro" id="IPR052898">
    <property type="entry name" value="ACAD10-like"/>
</dbReference>
<feature type="region of interest" description="Disordered" evidence="1">
    <location>
        <begin position="1"/>
        <end position="38"/>
    </location>
</feature>
<reference evidence="3 4" key="1">
    <citation type="submission" date="2017-07" db="EMBL/GenBank/DDBJ databases">
        <title>Genome Sequence of Sulfitobacter pseudonitzschiae Strain SMR1 Isolated from a culture of the Diatom Skeletonema marinoi.</title>
        <authorList>
            <person name="Topel M."/>
            <person name="Pinder M.I.M."/>
            <person name="Johansson O.N."/>
            <person name="Kourtchenko O."/>
            <person name="Godhe A."/>
            <person name="Clarke A.K."/>
        </authorList>
    </citation>
    <scope>NUCLEOTIDE SEQUENCE [LARGE SCALE GENOMIC DNA]</scope>
    <source>
        <strain evidence="3 4">SMR1</strain>
        <plasmid evidence="3 4">pSMR1-1</plasmid>
    </source>
</reference>
<evidence type="ECO:0000313" key="3">
    <source>
        <dbReference type="EMBL" id="ASM74378.1"/>
    </source>
</evidence>
<dbReference type="GO" id="GO:0016740">
    <property type="term" value="F:transferase activity"/>
    <property type="evidence" value="ECO:0007669"/>
    <property type="project" value="UniProtKB-KW"/>
</dbReference>
<dbReference type="CDD" id="cd05154">
    <property type="entry name" value="ACAD10_11_N-like"/>
    <property type="match status" value="1"/>
</dbReference>
<dbReference type="EMBL" id="CP022416">
    <property type="protein sequence ID" value="ASM74378.1"/>
    <property type="molecule type" value="Genomic_DNA"/>
</dbReference>
<evidence type="ECO:0000313" key="4">
    <source>
        <dbReference type="Proteomes" id="UP000199754"/>
    </source>
</evidence>
<dbReference type="InterPro" id="IPR002575">
    <property type="entry name" value="Aminoglycoside_PTrfase"/>
</dbReference>
<feature type="domain" description="Aminoglycoside phosphotransferase" evidence="2">
    <location>
        <begin position="68"/>
        <end position="285"/>
    </location>
</feature>
<sequence length="377" mass="41605">MEPGEKDQARLAKGKRSMSDASSDALSADANAGVDPVGPDHGFDMDRLTEWLQDNVAGFRGPVKLFKFKGGQSNPTFKLVADSGDYVLRRKPPGQLAKGAHAVDREARVLSALHAQGYPVAKVHGLCTDESIVGSMFFVMDMVEGRIFWDAGFRDVPAPKRAAYFSEMNRVLAQLHSYDPEAIGLGDYGRRGNYFERQIGRWTKSYLADTDAGRDAIMDRLIEWLPAAIPEGDENTIVHGDFRCDNLIFHPTEPRVLAVLDWELSTLGHPLADFAYHALMYRMPPEIVAGLGGVDPTILSLPTEAEYIAEYCANTGRTGIPNYDFYIAFNFFRMAAIFHGIKGRVARGQASSAHAAERLVAYPRLLTLAQEAMDACR</sequence>